<keyword evidence="3" id="KW-0804">Transcription</keyword>
<dbReference type="Pfam" id="PF13377">
    <property type="entry name" value="Peripla_BP_3"/>
    <property type="match status" value="1"/>
</dbReference>
<sequence length="337" mass="35752">MADVATAAGVSPMTVSRVINGDARVLPATRDKVQEAIGRLGYVPNPAARNLAGARQCRLVLLHTNPSAAYLSEFLLGSLASARKSDAELIVEQHDSGESPAALAARLAAHRVDGVLLPPPLCDDEALLASLASQRLEVAQVATGAPASTAHAVFIDDEAAAFAMTMHLLEQGHRRIGYVSGSPDQSASHLRRRGYKRALKDFGIDIEEVLIVPGDYTYRSGLEAAERLLNPSIRPTAIFAANDDMAAAIVGAAHRMALDVPGTLSVCGFDDTAIATATWPELTTIRQPVSAMAHRAITILANSIRRKDGSQSIAMQRVLLPFELVRRGSDARLEAGT</sequence>
<dbReference type="Pfam" id="PF00356">
    <property type="entry name" value="LacI"/>
    <property type="match status" value="1"/>
</dbReference>
<dbReference type="PANTHER" id="PTHR30146:SF153">
    <property type="entry name" value="LACTOSE OPERON REPRESSOR"/>
    <property type="match status" value="1"/>
</dbReference>
<evidence type="ECO:0000313" key="5">
    <source>
        <dbReference type="EMBL" id="KFG89054.1"/>
    </source>
</evidence>
<dbReference type="InterPro" id="IPR028082">
    <property type="entry name" value="Peripla_BP_I"/>
</dbReference>
<dbReference type="eggNOG" id="COG1609">
    <property type="taxonomic scope" value="Bacteria"/>
</dbReference>
<dbReference type="SUPFAM" id="SSF53822">
    <property type="entry name" value="Periplasmic binding protein-like I"/>
    <property type="match status" value="1"/>
</dbReference>
<dbReference type="Proteomes" id="UP000024284">
    <property type="component" value="Unassembled WGS sequence"/>
</dbReference>
<keyword evidence="6" id="KW-1185">Reference proteome</keyword>
<feature type="domain" description="HTH lacI-type" evidence="4">
    <location>
        <begin position="1"/>
        <end position="53"/>
    </location>
</feature>
<name>A0A086P6N6_SPHHM</name>
<keyword evidence="1" id="KW-0805">Transcription regulation</keyword>
<dbReference type="GO" id="GO:0000976">
    <property type="term" value="F:transcription cis-regulatory region binding"/>
    <property type="evidence" value="ECO:0007669"/>
    <property type="project" value="TreeGrafter"/>
</dbReference>
<dbReference type="SMART" id="SM00354">
    <property type="entry name" value="HTH_LACI"/>
    <property type="match status" value="1"/>
</dbReference>
<dbReference type="InterPro" id="IPR010982">
    <property type="entry name" value="Lambda_DNA-bd_dom_sf"/>
</dbReference>
<dbReference type="AlphaFoldDB" id="A0A086P6N6"/>
<evidence type="ECO:0000256" key="1">
    <source>
        <dbReference type="ARBA" id="ARBA00023015"/>
    </source>
</evidence>
<dbReference type="CDD" id="cd01392">
    <property type="entry name" value="HTH_LacI"/>
    <property type="match status" value="1"/>
</dbReference>
<dbReference type="InterPro" id="IPR000843">
    <property type="entry name" value="HTH_LacI"/>
</dbReference>
<proteinExistence type="predicted"/>
<dbReference type="EMBL" id="JFZA02000037">
    <property type="protein sequence ID" value="KFG89054.1"/>
    <property type="molecule type" value="Genomic_DNA"/>
</dbReference>
<evidence type="ECO:0000259" key="4">
    <source>
        <dbReference type="PROSITE" id="PS50932"/>
    </source>
</evidence>
<dbReference type="PROSITE" id="PS50932">
    <property type="entry name" value="HTH_LACI_2"/>
    <property type="match status" value="1"/>
</dbReference>
<evidence type="ECO:0000313" key="6">
    <source>
        <dbReference type="Proteomes" id="UP000024284"/>
    </source>
</evidence>
<reference evidence="5" key="1">
    <citation type="submission" date="2014-08" db="EMBL/GenBank/DDBJ databases">
        <title>Draft genome sequences of Sphingobium herbicidovorans.</title>
        <authorList>
            <person name="Gan H.M."/>
            <person name="Gan H.Y."/>
            <person name="Savka M.A."/>
        </authorList>
    </citation>
    <scope>NUCLEOTIDE SEQUENCE [LARGE SCALE GENOMIC DNA]</scope>
    <source>
        <strain evidence="5">NBRC 16415</strain>
    </source>
</reference>
<dbReference type="SUPFAM" id="SSF47413">
    <property type="entry name" value="lambda repressor-like DNA-binding domains"/>
    <property type="match status" value="1"/>
</dbReference>
<organism evidence="5 6">
    <name type="scientific">Sphingobium herbicidovorans (strain ATCC 700291 / DSM 11019 / CCUG 56400 / KCTC 2939 / LMG 18315 / NBRC 16415 / MH)</name>
    <name type="common">Sphingomonas herbicidovorans</name>
    <dbReference type="NCBI Taxonomy" id="1219045"/>
    <lineage>
        <taxon>Bacteria</taxon>
        <taxon>Pseudomonadati</taxon>
        <taxon>Pseudomonadota</taxon>
        <taxon>Alphaproteobacteria</taxon>
        <taxon>Sphingomonadales</taxon>
        <taxon>Sphingomonadaceae</taxon>
        <taxon>Sphingobium</taxon>
    </lineage>
</organism>
<gene>
    <name evidence="5" type="ORF">BV98_003172</name>
</gene>
<comment type="caution">
    <text evidence="5">The sequence shown here is derived from an EMBL/GenBank/DDBJ whole genome shotgun (WGS) entry which is preliminary data.</text>
</comment>
<evidence type="ECO:0000256" key="3">
    <source>
        <dbReference type="ARBA" id="ARBA00023163"/>
    </source>
</evidence>
<dbReference type="GO" id="GO:0003700">
    <property type="term" value="F:DNA-binding transcription factor activity"/>
    <property type="evidence" value="ECO:0007669"/>
    <property type="project" value="TreeGrafter"/>
</dbReference>
<dbReference type="PANTHER" id="PTHR30146">
    <property type="entry name" value="LACI-RELATED TRANSCRIPTIONAL REPRESSOR"/>
    <property type="match status" value="1"/>
</dbReference>
<dbReference type="Gene3D" id="3.40.50.2300">
    <property type="match status" value="2"/>
</dbReference>
<keyword evidence="2" id="KW-0238">DNA-binding</keyword>
<accession>A0A086P6N6</accession>
<protein>
    <submittedName>
        <fullName evidence="5">Transcriptional regulator, LacI family</fullName>
    </submittedName>
</protein>
<dbReference type="PROSITE" id="PS00356">
    <property type="entry name" value="HTH_LACI_1"/>
    <property type="match status" value="1"/>
</dbReference>
<dbReference type="CDD" id="cd01545">
    <property type="entry name" value="PBP1_SalR"/>
    <property type="match status" value="1"/>
</dbReference>
<dbReference type="STRING" id="76947.GCA_002080435_02655"/>
<dbReference type="Gene3D" id="1.10.260.40">
    <property type="entry name" value="lambda repressor-like DNA-binding domains"/>
    <property type="match status" value="1"/>
</dbReference>
<dbReference type="InterPro" id="IPR046335">
    <property type="entry name" value="LacI/GalR-like_sensor"/>
</dbReference>
<evidence type="ECO:0000256" key="2">
    <source>
        <dbReference type="ARBA" id="ARBA00023125"/>
    </source>
</evidence>
<dbReference type="PATRIC" id="fig|1219045.3.peg.3221"/>